<reference evidence="5 6" key="1">
    <citation type="submission" date="2024-01" db="EMBL/GenBank/DDBJ databases">
        <title>The complete chloroplast genome sequence of Lithospermum erythrorhizon: insights into the phylogenetic relationship among Boraginaceae species and the maternal lineages of purple gromwells.</title>
        <authorList>
            <person name="Okada T."/>
            <person name="Watanabe K."/>
        </authorList>
    </citation>
    <scope>NUCLEOTIDE SEQUENCE [LARGE SCALE GENOMIC DNA]</scope>
</reference>
<comment type="caution">
    <text evidence="5">The sequence shown here is derived from an EMBL/GenBank/DDBJ whole genome shotgun (WGS) entry which is preliminary data.</text>
</comment>
<name>A0AAV3QPQ7_LITER</name>
<dbReference type="EMBL" id="BAABME010022535">
    <property type="protein sequence ID" value="GAA0166027.1"/>
    <property type="molecule type" value="Genomic_DNA"/>
</dbReference>
<protein>
    <submittedName>
        <fullName evidence="5">Uncharacterized protein</fullName>
    </submittedName>
</protein>
<evidence type="ECO:0000313" key="6">
    <source>
        <dbReference type="Proteomes" id="UP001454036"/>
    </source>
</evidence>
<dbReference type="PANTHER" id="PTHR46508">
    <property type="entry name" value="PHD FINGER FAMILY PROTEIN"/>
    <property type="match status" value="1"/>
</dbReference>
<dbReference type="InterPro" id="IPR011011">
    <property type="entry name" value="Znf_FYVE_PHD"/>
</dbReference>
<feature type="region of interest" description="Disordered" evidence="4">
    <location>
        <begin position="32"/>
        <end position="65"/>
    </location>
</feature>
<gene>
    <name evidence="5" type="ORF">LIER_40107</name>
</gene>
<feature type="region of interest" description="Disordered" evidence="4">
    <location>
        <begin position="1"/>
        <end position="20"/>
    </location>
</feature>
<sequence>MEKTESTVSVAEGNDDTKCTIQQTNNSVLSHAQSQDCKVETSDESYQARARSGSPKNGCPTTPSLLAGQVSESAEKPLGCNQGSASTAVILEKDDHVKQTGEAILASLCKRKCSWGLIWRKKKLDLNTWEDFVSRKVILNGNPDMCPLTPTCHYCSQPYDSDLMYIQCETCPSWYHADAVGLEEKKIHDLVGFKCCKCRKIRKPACPYSAPEYRRSLEVKRLQVKASTVDNTVGPCHGSVQEQQDLQSKSTEETPHAAQNNHLTVASSQIQPQSENNLKLYHELDFAIDSGPQKLPIRRSVKHEKEETPLTADDSGNTELSTSFKC</sequence>
<feature type="region of interest" description="Disordered" evidence="4">
    <location>
        <begin position="297"/>
        <end position="326"/>
    </location>
</feature>
<evidence type="ECO:0000256" key="4">
    <source>
        <dbReference type="SAM" id="MobiDB-lite"/>
    </source>
</evidence>
<feature type="compositionally biased region" description="Polar residues" evidence="4">
    <location>
        <begin position="314"/>
        <end position="326"/>
    </location>
</feature>
<dbReference type="Gene3D" id="3.30.40.10">
    <property type="entry name" value="Zinc/RING finger domain, C3HC4 (zinc finger)"/>
    <property type="match status" value="1"/>
</dbReference>
<evidence type="ECO:0000256" key="1">
    <source>
        <dbReference type="ARBA" id="ARBA00022723"/>
    </source>
</evidence>
<dbReference type="PANTHER" id="PTHR46508:SF1">
    <property type="entry name" value="PHD FINGER FAMILY PROTEIN"/>
    <property type="match status" value="1"/>
</dbReference>
<dbReference type="InterPro" id="IPR013083">
    <property type="entry name" value="Znf_RING/FYVE/PHD"/>
</dbReference>
<dbReference type="GO" id="GO:0008270">
    <property type="term" value="F:zinc ion binding"/>
    <property type="evidence" value="ECO:0007669"/>
    <property type="project" value="UniProtKB-KW"/>
</dbReference>
<dbReference type="Proteomes" id="UP001454036">
    <property type="component" value="Unassembled WGS sequence"/>
</dbReference>
<evidence type="ECO:0000256" key="3">
    <source>
        <dbReference type="ARBA" id="ARBA00022833"/>
    </source>
</evidence>
<keyword evidence="3" id="KW-0862">Zinc</keyword>
<keyword evidence="2" id="KW-0863">Zinc-finger</keyword>
<feature type="region of interest" description="Disordered" evidence="4">
    <location>
        <begin position="233"/>
        <end position="257"/>
    </location>
</feature>
<proteinExistence type="predicted"/>
<feature type="compositionally biased region" description="Polar residues" evidence="4">
    <location>
        <begin position="240"/>
        <end position="249"/>
    </location>
</feature>
<dbReference type="AlphaFoldDB" id="A0AAV3QPQ7"/>
<evidence type="ECO:0000256" key="2">
    <source>
        <dbReference type="ARBA" id="ARBA00022771"/>
    </source>
</evidence>
<dbReference type="SUPFAM" id="SSF57903">
    <property type="entry name" value="FYVE/PHD zinc finger"/>
    <property type="match status" value="1"/>
</dbReference>
<evidence type="ECO:0000313" key="5">
    <source>
        <dbReference type="EMBL" id="GAA0166027.1"/>
    </source>
</evidence>
<accession>A0AAV3QPQ7</accession>
<keyword evidence="6" id="KW-1185">Reference proteome</keyword>
<organism evidence="5 6">
    <name type="scientific">Lithospermum erythrorhizon</name>
    <name type="common">Purple gromwell</name>
    <name type="synonym">Lithospermum officinale var. erythrorhizon</name>
    <dbReference type="NCBI Taxonomy" id="34254"/>
    <lineage>
        <taxon>Eukaryota</taxon>
        <taxon>Viridiplantae</taxon>
        <taxon>Streptophyta</taxon>
        <taxon>Embryophyta</taxon>
        <taxon>Tracheophyta</taxon>
        <taxon>Spermatophyta</taxon>
        <taxon>Magnoliopsida</taxon>
        <taxon>eudicotyledons</taxon>
        <taxon>Gunneridae</taxon>
        <taxon>Pentapetalae</taxon>
        <taxon>asterids</taxon>
        <taxon>lamiids</taxon>
        <taxon>Boraginales</taxon>
        <taxon>Boraginaceae</taxon>
        <taxon>Boraginoideae</taxon>
        <taxon>Lithospermeae</taxon>
        <taxon>Lithospermum</taxon>
    </lineage>
</organism>
<keyword evidence="1" id="KW-0479">Metal-binding</keyword>